<dbReference type="AlphaFoldDB" id="A0A4Z2INM4"/>
<name>A0A4Z2INM4_9TELE</name>
<evidence type="ECO:0000313" key="2">
    <source>
        <dbReference type="Proteomes" id="UP000314294"/>
    </source>
</evidence>
<dbReference type="EMBL" id="SRLO01000065">
    <property type="protein sequence ID" value="TNN79411.1"/>
    <property type="molecule type" value="Genomic_DNA"/>
</dbReference>
<protein>
    <submittedName>
        <fullName evidence="1">Uncharacterized protein</fullName>
    </submittedName>
</protein>
<evidence type="ECO:0000313" key="1">
    <source>
        <dbReference type="EMBL" id="TNN79411.1"/>
    </source>
</evidence>
<proteinExistence type="predicted"/>
<gene>
    <name evidence="1" type="ORF">EYF80_010435</name>
</gene>
<organism evidence="1 2">
    <name type="scientific">Liparis tanakae</name>
    <name type="common">Tanaka's snailfish</name>
    <dbReference type="NCBI Taxonomy" id="230148"/>
    <lineage>
        <taxon>Eukaryota</taxon>
        <taxon>Metazoa</taxon>
        <taxon>Chordata</taxon>
        <taxon>Craniata</taxon>
        <taxon>Vertebrata</taxon>
        <taxon>Euteleostomi</taxon>
        <taxon>Actinopterygii</taxon>
        <taxon>Neopterygii</taxon>
        <taxon>Teleostei</taxon>
        <taxon>Neoteleostei</taxon>
        <taxon>Acanthomorphata</taxon>
        <taxon>Eupercaria</taxon>
        <taxon>Perciformes</taxon>
        <taxon>Cottioidei</taxon>
        <taxon>Cottales</taxon>
        <taxon>Liparidae</taxon>
        <taxon>Liparis</taxon>
    </lineage>
</organism>
<comment type="caution">
    <text evidence="1">The sequence shown here is derived from an EMBL/GenBank/DDBJ whole genome shotgun (WGS) entry which is preliminary data.</text>
</comment>
<reference evidence="1 2" key="1">
    <citation type="submission" date="2019-03" db="EMBL/GenBank/DDBJ databases">
        <title>First draft genome of Liparis tanakae, snailfish: a comprehensive survey of snailfish specific genes.</title>
        <authorList>
            <person name="Kim W."/>
            <person name="Song I."/>
            <person name="Jeong J.-H."/>
            <person name="Kim D."/>
            <person name="Kim S."/>
            <person name="Ryu S."/>
            <person name="Song J.Y."/>
            <person name="Lee S.K."/>
        </authorList>
    </citation>
    <scope>NUCLEOTIDE SEQUENCE [LARGE SCALE GENOMIC DNA]</scope>
    <source>
        <tissue evidence="1">Muscle</tissue>
    </source>
</reference>
<accession>A0A4Z2INM4</accession>
<dbReference type="Proteomes" id="UP000314294">
    <property type="component" value="Unassembled WGS sequence"/>
</dbReference>
<keyword evidence="2" id="KW-1185">Reference proteome</keyword>
<sequence>MEEGETEMRSIDEERNGVNHISTQLNNAAIATIASLFEDRPRVCFLPSLNHILPNVSHHNHKANAWDALHQASSILSPMDPTLLQPLANWARDNTSIRGRREEINISQYALLLQETHS</sequence>